<dbReference type="InterPro" id="IPR027417">
    <property type="entry name" value="P-loop_NTPase"/>
</dbReference>
<evidence type="ECO:0000256" key="2">
    <source>
        <dbReference type="ARBA" id="ARBA00022741"/>
    </source>
</evidence>
<evidence type="ECO:0000256" key="3">
    <source>
        <dbReference type="ARBA" id="ARBA00022840"/>
    </source>
</evidence>
<evidence type="ECO:0000259" key="4">
    <source>
        <dbReference type="SMART" id="SM00382"/>
    </source>
</evidence>
<dbReference type="Proteomes" id="UP001575105">
    <property type="component" value="Unassembled WGS sequence"/>
</dbReference>
<protein>
    <submittedName>
        <fullName evidence="5">GspE/PulE family protein</fullName>
    </submittedName>
</protein>
<dbReference type="InterPro" id="IPR007831">
    <property type="entry name" value="T2SS_GspE_N"/>
</dbReference>
<dbReference type="Gene3D" id="3.40.50.300">
    <property type="entry name" value="P-loop containing nucleotide triphosphate hydrolases"/>
    <property type="match status" value="1"/>
</dbReference>
<name>A0ABV4U7D6_9BACT</name>
<dbReference type="SUPFAM" id="SSF160246">
    <property type="entry name" value="EspE N-terminal domain-like"/>
    <property type="match status" value="1"/>
</dbReference>
<keyword evidence="6" id="KW-1185">Reference proteome</keyword>
<dbReference type="InterPro" id="IPR001482">
    <property type="entry name" value="T2SS/T4SS_dom"/>
</dbReference>
<dbReference type="InterPro" id="IPR037257">
    <property type="entry name" value="T2SS_E_N_sf"/>
</dbReference>
<organism evidence="5 6">
    <name type="scientific">Natronomicrosphaera hydrolytica</name>
    <dbReference type="NCBI Taxonomy" id="3242702"/>
    <lineage>
        <taxon>Bacteria</taxon>
        <taxon>Pseudomonadati</taxon>
        <taxon>Planctomycetota</taxon>
        <taxon>Phycisphaerae</taxon>
        <taxon>Phycisphaerales</taxon>
        <taxon>Phycisphaeraceae</taxon>
        <taxon>Natronomicrosphaera</taxon>
    </lineage>
</organism>
<dbReference type="Pfam" id="PF05157">
    <property type="entry name" value="MshEN"/>
    <property type="match status" value="1"/>
</dbReference>
<accession>A0ABV4U7D6</accession>
<dbReference type="EMBL" id="JBGUBD010000009">
    <property type="protein sequence ID" value="MFA9479521.1"/>
    <property type="molecule type" value="Genomic_DNA"/>
</dbReference>
<dbReference type="CDD" id="cd01129">
    <property type="entry name" value="PulE-GspE-like"/>
    <property type="match status" value="1"/>
</dbReference>
<evidence type="ECO:0000313" key="6">
    <source>
        <dbReference type="Proteomes" id="UP001575105"/>
    </source>
</evidence>
<comment type="similarity">
    <text evidence="1">Belongs to the GSP E family.</text>
</comment>
<reference evidence="5 6" key="1">
    <citation type="submission" date="2024-08" db="EMBL/GenBank/DDBJ databases">
        <title>Whole-genome sequencing of halo(alkali)philic microorganisms from hypersaline lakes.</title>
        <authorList>
            <person name="Sorokin D.Y."/>
            <person name="Merkel A.Y."/>
            <person name="Messina E."/>
            <person name="Yakimov M."/>
        </authorList>
    </citation>
    <scope>NUCLEOTIDE SEQUENCE [LARGE SCALE GENOMIC DNA]</scope>
    <source>
        <strain evidence="5 6">AB-hyl4</strain>
    </source>
</reference>
<dbReference type="Gene3D" id="3.30.300.160">
    <property type="entry name" value="Type II secretion system, protein E, N-terminal domain"/>
    <property type="match status" value="1"/>
</dbReference>
<comment type="caution">
    <text evidence="5">The sequence shown here is derived from an EMBL/GenBank/DDBJ whole genome shotgun (WGS) entry which is preliminary data.</text>
</comment>
<evidence type="ECO:0000256" key="1">
    <source>
        <dbReference type="ARBA" id="ARBA00006611"/>
    </source>
</evidence>
<proteinExistence type="inferred from homology"/>
<dbReference type="SMART" id="SM00382">
    <property type="entry name" value="AAA"/>
    <property type="match status" value="1"/>
</dbReference>
<dbReference type="PANTHER" id="PTHR30258">
    <property type="entry name" value="TYPE II SECRETION SYSTEM PROTEIN GSPE-RELATED"/>
    <property type="match status" value="1"/>
</dbReference>
<dbReference type="InterPro" id="IPR003593">
    <property type="entry name" value="AAA+_ATPase"/>
</dbReference>
<keyword evidence="2" id="KW-0547">Nucleotide-binding</keyword>
<sequence>MKGRRIGRILTKMGKITRDQVKEALDIQEARQKEGRGRPALGQLLVELGYVNQDDISLALAAQAGMEVVDLDDFDLTDEVIHIIPAETAQAYQVLPIQYDEKSKTLTIALKSADNFRALDDLRLLMGFEVQAVVAPADQVEKRIQSYYGEDEESLSSLVAELSEVDDFEEFDANSASIDLDALVEAAEDNKVKRLLNLVLMQAIKDHASDIHFEPFEDEFKMRYRIDGVLYEMIPPPRHLAMPIVSRIKVMSNLDIAERRMPQDGRIELVVNGAPVDLRVAVLPTMFGESVVMRILDRSNVQLDLDKVGLRHDDLDQFRQLAQKPNGIVIVTGPTGSGKTTTLYAALNELNQIDVKILTAEDPVEYDIDGLLQVQVNTEVGLTFARALRSFLRQDPDIILVGETRDLETAKIAVEASLTGHLVFTTLHTNDAPSSIARLLDLGLENFLLTATLEGIVAQRLVRKICQRCKEAYTPGEEELMRLNLAPEDLQGRELYHGKGCDYCNQSGYKGRLAIFEIMVLDDEMRELIMQNASTQVLQAEARKRGMRTLRQSGLLAIYDGLTTIDEVVRETVIED</sequence>
<dbReference type="SUPFAM" id="SSF52540">
    <property type="entry name" value="P-loop containing nucleoside triphosphate hydrolases"/>
    <property type="match status" value="1"/>
</dbReference>
<evidence type="ECO:0000313" key="5">
    <source>
        <dbReference type="EMBL" id="MFA9479521.1"/>
    </source>
</evidence>
<feature type="domain" description="AAA+ ATPase" evidence="4">
    <location>
        <begin position="325"/>
        <end position="448"/>
    </location>
</feature>
<keyword evidence="3" id="KW-0067">ATP-binding</keyword>
<gene>
    <name evidence="5" type="ORF">ACERK3_14625</name>
</gene>
<dbReference type="Pfam" id="PF00437">
    <property type="entry name" value="T2SSE"/>
    <property type="match status" value="1"/>
</dbReference>
<dbReference type="PANTHER" id="PTHR30258:SF1">
    <property type="entry name" value="PROTEIN TRANSPORT PROTEIN HOFB HOMOLOG"/>
    <property type="match status" value="1"/>
</dbReference>
<dbReference type="Gene3D" id="3.30.450.90">
    <property type="match status" value="1"/>
</dbReference>